<evidence type="ECO:0000313" key="4">
    <source>
        <dbReference type="Proteomes" id="UP000620327"/>
    </source>
</evidence>
<reference evidence="3" key="1">
    <citation type="submission" date="2020-08" db="EMBL/GenBank/DDBJ databases">
        <title>Genome public.</title>
        <authorList>
            <person name="Liu C."/>
            <person name="Sun Q."/>
        </authorList>
    </citation>
    <scope>NUCLEOTIDE SEQUENCE</scope>
    <source>
        <strain evidence="3">BX15</strain>
    </source>
</reference>
<dbReference type="AlphaFoldDB" id="A0A923MIJ7"/>
<keyword evidence="1" id="KW-0472">Membrane</keyword>
<comment type="caution">
    <text evidence="3">The sequence shown here is derived from an EMBL/GenBank/DDBJ whole genome shotgun (WGS) entry which is preliminary data.</text>
</comment>
<feature type="domain" description="Putative zinc-finger" evidence="2">
    <location>
        <begin position="4"/>
        <end position="38"/>
    </location>
</feature>
<name>A0A923MIJ7_9FIRM</name>
<protein>
    <submittedName>
        <fullName evidence="3">Zf-HC2 domain-containing protein</fullName>
    </submittedName>
</protein>
<dbReference type="Proteomes" id="UP000620327">
    <property type="component" value="Unassembled WGS sequence"/>
</dbReference>
<evidence type="ECO:0000313" key="3">
    <source>
        <dbReference type="EMBL" id="MBC5769874.1"/>
    </source>
</evidence>
<keyword evidence="1" id="KW-0812">Transmembrane</keyword>
<dbReference type="Pfam" id="PF13490">
    <property type="entry name" value="zf-HC2"/>
    <property type="match status" value="1"/>
</dbReference>
<evidence type="ECO:0000256" key="1">
    <source>
        <dbReference type="SAM" id="Phobius"/>
    </source>
</evidence>
<sequence length="328" mass="36883">MLPCHIVRDLLPSYLEHLTGPETEADICEHLESCPDCRAARDAMAADLKAEKAPPPKLNFLKRLRWQQRLGAVLSVAATLLCLVGLYRLEYCYDLTDTAEMKEIIREDLVSISGFPYHGEVDVLETATVKDRMFVLYRLEQNGTFERQGIYQFQRGLFGGYRFRARKYDTCPIVNTSLIQIGRQRYLEIYTANWPKEAASFRVFPGYRPPAYDGEEEILPDISTLAPVYEGTAAKSILQVIPVTEEQVKAGFFGSMSVAYYDAEGSQLDTGELIKLYRNSEGGSGGGGGGNGAIWPVDVFQVILVILGIIMTRYFLCPEPKKERKDHL</sequence>
<proteinExistence type="predicted"/>
<dbReference type="EMBL" id="JACOQI010000004">
    <property type="protein sequence ID" value="MBC5769874.1"/>
    <property type="molecule type" value="Genomic_DNA"/>
</dbReference>
<evidence type="ECO:0000259" key="2">
    <source>
        <dbReference type="Pfam" id="PF13490"/>
    </source>
</evidence>
<keyword evidence="1" id="KW-1133">Transmembrane helix</keyword>
<keyword evidence="4" id="KW-1185">Reference proteome</keyword>
<gene>
    <name evidence="3" type="ORF">H8Z83_05975</name>
</gene>
<accession>A0A923MIJ7</accession>
<dbReference type="RefSeq" id="WP_187014224.1">
    <property type="nucleotide sequence ID" value="NZ_JACOQI010000004.1"/>
</dbReference>
<organism evidence="3 4">
    <name type="scientific">Dysosmobacter segnis</name>
    <dbReference type="NCBI Taxonomy" id="2763042"/>
    <lineage>
        <taxon>Bacteria</taxon>
        <taxon>Bacillati</taxon>
        <taxon>Bacillota</taxon>
        <taxon>Clostridia</taxon>
        <taxon>Eubacteriales</taxon>
        <taxon>Oscillospiraceae</taxon>
        <taxon>Dysosmobacter</taxon>
    </lineage>
</organism>
<feature type="transmembrane region" description="Helical" evidence="1">
    <location>
        <begin position="299"/>
        <end position="316"/>
    </location>
</feature>
<dbReference type="InterPro" id="IPR027383">
    <property type="entry name" value="Znf_put"/>
</dbReference>